<comment type="caution">
    <text evidence="1">The sequence shown here is derived from an EMBL/GenBank/DDBJ whole genome shotgun (WGS) entry which is preliminary data.</text>
</comment>
<dbReference type="AlphaFoldDB" id="A0A9P3F2M1"/>
<dbReference type="EMBL" id="BOPL01000002">
    <property type="protein sequence ID" value="GIJ99724.1"/>
    <property type="molecule type" value="Genomic_DNA"/>
</dbReference>
<dbReference type="Proteomes" id="UP000710440">
    <property type="component" value="Unassembled WGS sequence"/>
</dbReference>
<evidence type="ECO:0000313" key="1">
    <source>
        <dbReference type="EMBL" id="GIJ99724.1"/>
    </source>
</evidence>
<sequence length="758" mass="86980">MSSNVFENLQSPVSYDAEIDKGWQLISEKGDNPVMRILEVLQDTYWRAVTDEIANALLAFDDYKTFCPDGLPKIGEDELESEYLQELVDLWDPLGLSDDKKKDLCEKVLHNVKRRQDLSTDELLARSLLQACGLTDYDFVQEYRKPTFPSLGPAAQGRHSSREVREFLHPEDFRTIHGCDVHCAQLYSVSPDRRVYEATKKVRDRRFLCARKQLSGGLFSGFNEDFRWKAGEDQIVALFLAFAEAWRTNRSPVQPEAYNRELLLGYASAITQVMQFFFDEIKLHLFMFAQKLGKTQKLAYSRMSNNCQDFCNGLVTYKEVFVYSPFDVMYPFLPVSLSLDIEKKPEEDCLCYLQSFVKPLQYPIPGFRSRRAMLGSAINLYSASAQNDADLIDHVWGVRFGQDPDDDSYLGFYTGDDRGGDPYLLKDEEMSCSDRFATHMLPGQCQSKRCTLADHLLDCPVDNLSVLQTHLLRAQKYYYNRRGEFLSDLGTKAWVTNRLEILDRLRVLNDFLAEIALQFQNSCKEVLSPGCTVKAVRKVWKPADTLFSRAWHGDKRVGDRLHPAPDIDFGDGELNNWKAVGLLTLGFPLFQTHRQMLDRRELFTTRLKTLASLLSTKVAGKGEVWSPWKWCTCSDCKVYRLRHICSRMDSNFISTVNSDGAKPVIQPGHPDYVSPLEVLDALKDGVFWKDALDDCRYELEKEVRRHDVMGLTWESTLLLCLRCILGSGTLQDVHDQLEYYKLVFEEASKKTLPSSQFV</sequence>
<organism evidence="1 2">
    <name type="scientific">Aspergillus viridinutans</name>
    <dbReference type="NCBI Taxonomy" id="75553"/>
    <lineage>
        <taxon>Eukaryota</taxon>
        <taxon>Fungi</taxon>
        <taxon>Dikarya</taxon>
        <taxon>Ascomycota</taxon>
        <taxon>Pezizomycotina</taxon>
        <taxon>Eurotiomycetes</taxon>
        <taxon>Eurotiomycetidae</taxon>
        <taxon>Eurotiales</taxon>
        <taxon>Aspergillaceae</taxon>
        <taxon>Aspergillus</taxon>
        <taxon>Aspergillus subgen. Fumigati</taxon>
    </lineage>
</organism>
<keyword evidence="2" id="KW-1185">Reference proteome</keyword>
<dbReference type="OrthoDB" id="4455544at2759"/>
<dbReference type="RefSeq" id="XP_043122911.1">
    <property type="nucleotide sequence ID" value="XM_043266976.1"/>
</dbReference>
<name>A0A9P3F2M1_ASPVI</name>
<protein>
    <submittedName>
        <fullName evidence="1">Uncharacterized protein</fullName>
    </submittedName>
</protein>
<accession>A0A9P3F2M1</accession>
<dbReference type="GeneID" id="66931708"/>
<gene>
    <name evidence="1" type="ORF">Aspvir_003726</name>
</gene>
<proteinExistence type="predicted"/>
<reference evidence="1 2" key="1">
    <citation type="submission" date="2021-02" db="EMBL/GenBank/DDBJ databases">
        <title>Pan-genome distribution and transcriptional activeness of fungal secondary metabolism genes in Aspergillus section Fumigati.</title>
        <authorList>
            <person name="Takahashi H."/>
            <person name="Umemura M."/>
            <person name="Ninomiya A."/>
            <person name="Kusuya Y."/>
            <person name="Urayama S."/>
            <person name="Shimizu M."/>
            <person name="Watanabe A."/>
            <person name="Kamei K."/>
            <person name="Yaguchi T."/>
            <person name="Hagiwara D."/>
        </authorList>
    </citation>
    <scope>NUCLEOTIDE SEQUENCE [LARGE SCALE GENOMIC DNA]</scope>
    <source>
        <strain evidence="1 2">IFM 47045</strain>
    </source>
</reference>
<evidence type="ECO:0000313" key="2">
    <source>
        <dbReference type="Proteomes" id="UP000710440"/>
    </source>
</evidence>